<dbReference type="OrthoDB" id="5071683at2"/>
<dbReference type="STRING" id="370764.SAMN04489810_0075"/>
<keyword evidence="3" id="KW-1185">Reference proteome</keyword>
<sequence length="205" mass="21744">MARTGGRNSWIAWPVGIICASVVVALAYLSQPMIPVTATWVGQMFYSATHLPPPAETGQSVTAGLAVSPELDCRRMYPDDLWAELTWTPDVLLSQNTAAPATSVTALTDALAPTVLRTCSWRAEGGITISSTLARVGAEGPAVADAALRGQGFSCSDDAAGLTCTRTEGDVTEEQVLRDGLWLSSVEHSWHPRAYGDRLATHVFG</sequence>
<organism evidence="2 3">
    <name type="scientific">Microbacterium pygmaeum</name>
    <dbReference type="NCBI Taxonomy" id="370764"/>
    <lineage>
        <taxon>Bacteria</taxon>
        <taxon>Bacillati</taxon>
        <taxon>Actinomycetota</taxon>
        <taxon>Actinomycetes</taxon>
        <taxon>Micrococcales</taxon>
        <taxon>Microbacteriaceae</taxon>
        <taxon>Microbacterium</taxon>
    </lineage>
</organism>
<keyword evidence="1" id="KW-0472">Membrane</keyword>
<keyword evidence="1" id="KW-0812">Transmembrane</keyword>
<evidence type="ECO:0000313" key="3">
    <source>
        <dbReference type="Proteomes" id="UP000199009"/>
    </source>
</evidence>
<name>A0A1G7TLX2_9MICO</name>
<dbReference type="AlphaFoldDB" id="A0A1G7TLX2"/>
<proteinExistence type="predicted"/>
<keyword evidence="1" id="KW-1133">Transmembrane helix</keyword>
<evidence type="ECO:0000256" key="1">
    <source>
        <dbReference type="SAM" id="Phobius"/>
    </source>
</evidence>
<dbReference type="EMBL" id="LT629692">
    <property type="protein sequence ID" value="SDG35500.1"/>
    <property type="molecule type" value="Genomic_DNA"/>
</dbReference>
<feature type="transmembrane region" description="Helical" evidence="1">
    <location>
        <begin position="12"/>
        <end position="29"/>
    </location>
</feature>
<evidence type="ECO:0000313" key="2">
    <source>
        <dbReference type="EMBL" id="SDG35500.1"/>
    </source>
</evidence>
<reference evidence="2 3" key="1">
    <citation type="submission" date="2016-10" db="EMBL/GenBank/DDBJ databases">
        <authorList>
            <person name="de Groot N.N."/>
        </authorList>
    </citation>
    <scope>NUCLEOTIDE SEQUENCE [LARGE SCALE GENOMIC DNA]</scope>
    <source>
        <strain evidence="2 3">DSM 23142</strain>
    </source>
</reference>
<dbReference type="Proteomes" id="UP000199009">
    <property type="component" value="Chromosome I"/>
</dbReference>
<gene>
    <name evidence="2" type="ORF">SAMN04489810_0075</name>
</gene>
<accession>A0A1G7TLX2</accession>
<protein>
    <submittedName>
        <fullName evidence="2">Uncharacterized protein</fullName>
    </submittedName>
</protein>
<dbReference type="RefSeq" id="WP_091484879.1">
    <property type="nucleotide sequence ID" value="NZ_LT629692.1"/>
</dbReference>